<keyword evidence="9" id="KW-0726">Sexual differentiation</keyword>
<keyword evidence="20" id="KW-1185">Reference proteome</keyword>
<comment type="function">
    <text evidence="14">Transcriptional regulator that controls a genetic switch in male development. It is necessary and sufficient for initiating male sex determination by directing the development of supporting cell precursors (pre-Sertoli cells) as Sertoli rather than granulosa cells. Involved in different aspects of gene regulation including promoter activation or repression. Binds to the DNA consensus sequence 5'-[AT]AACAA[AT]-3'. SRY HMG box recognizes DNA by partial intercalation in the minor groove and promotes DNA bending. Also involved in pre-mRNA splicing. In male adult brain involved in the maintenance of motor functions of dopaminergic neurons.</text>
</comment>
<comment type="subcellular location">
    <subcellularLocation>
        <location evidence="1">Nucleus speckle</location>
    </subcellularLocation>
</comment>
<evidence type="ECO:0000256" key="10">
    <source>
        <dbReference type="ARBA" id="ARBA00023125"/>
    </source>
</evidence>
<evidence type="ECO:0000256" key="5">
    <source>
        <dbReference type="ARBA" id="ARBA00022771"/>
    </source>
</evidence>
<keyword evidence="15" id="KW-0539">Nucleus</keyword>
<evidence type="ECO:0000256" key="1">
    <source>
        <dbReference type="ARBA" id="ARBA00004324"/>
    </source>
</evidence>
<sequence length="386" mass="44630">MDTMSASEKNEDTISFCPSDVTQSASVPVRAVNTAQDTRESQQMKYAACVWDGDSEESITSYLLQEIDFLSLTSLDKDELQVQRMPTTVASQEIGIKTTTDNKNSHQDRSGGHHEEAGRVSTPINSEDHAFAFSSSYINTPPKDISLPDDFDFLTYSDSLESNLNHDHHPAWSEEGRVNEPRRPKNGFIRFSIKFRSEVAKKHPKLDNREISKMLGFRWRRMSAEEKKPYEEEFAKDIRRIRDNNPTWRYAPAKRSIEELVEPMPNRLRPREKLKRKSKDWVFTSETCTEHSGRGSSIQMDATTWVQCDLCNHWRPLSGHIEMEDLPEKWYCYMNPDTRFNVCNPGVFMAEQCDRTKSHLPSLFHMYPHHQPAFSSCNMSCTSQQQ</sequence>
<evidence type="ECO:0000313" key="19">
    <source>
        <dbReference type="EMBL" id="PVD21059.1"/>
    </source>
</evidence>
<keyword evidence="12" id="KW-0804">Transcription</keyword>
<evidence type="ECO:0000256" key="15">
    <source>
        <dbReference type="PROSITE-ProRule" id="PRU00267"/>
    </source>
</evidence>
<evidence type="ECO:0000256" key="7">
    <source>
        <dbReference type="ARBA" id="ARBA00022833"/>
    </source>
</evidence>
<dbReference type="PANTHER" id="PTHR10270">
    <property type="entry name" value="SOX TRANSCRIPTION FACTOR"/>
    <property type="match status" value="1"/>
</dbReference>
<feature type="region of interest" description="Disordered" evidence="16">
    <location>
        <begin position="97"/>
        <end position="123"/>
    </location>
</feature>
<feature type="compositionally biased region" description="Basic and acidic residues" evidence="16">
    <location>
        <begin position="103"/>
        <end position="118"/>
    </location>
</feature>
<dbReference type="Proteomes" id="UP000245119">
    <property type="component" value="Linkage Group LG12"/>
</dbReference>
<dbReference type="SMART" id="SM00398">
    <property type="entry name" value="HMG"/>
    <property type="match status" value="1"/>
</dbReference>
<dbReference type="InterPro" id="IPR036910">
    <property type="entry name" value="HMG_box_dom_sf"/>
</dbReference>
<dbReference type="Pfam" id="PF07496">
    <property type="entry name" value="zf-CW"/>
    <property type="match status" value="1"/>
</dbReference>
<evidence type="ECO:0000256" key="14">
    <source>
        <dbReference type="ARBA" id="ARBA00045821"/>
    </source>
</evidence>
<dbReference type="GO" id="GO:0016607">
    <property type="term" value="C:nuclear speck"/>
    <property type="evidence" value="ECO:0007669"/>
    <property type="project" value="UniProtKB-SubCell"/>
</dbReference>
<keyword evidence="10 15" id="KW-0238">DNA-binding</keyword>
<evidence type="ECO:0000259" key="18">
    <source>
        <dbReference type="PROSITE" id="PS51050"/>
    </source>
</evidence>
<feature type="DNA-binding region" description="HMG box" evidence="15">
    <location>
        <begin position="181"/>
        <end position="249"/>
    </location>
</feature>
<dbReference type="PANTHER" id="PTHR10270:SF161">
    <property type="entry name" value="SEX-DETERMINING REGION Y PROTEIN"/>
    <property type="match status" value="1"/>
</dbReference>
<dbReference type="PROSITE" id="PS51050">
    <property type="entry name" value="ZF_CW"/>
    <property type="match status" value="1"/>
</dbReference>
<keyword evidence="7" id="KW-0862">Zinc</keyword>
<dbReference type="GO" id="GO:0008270">
    <property type="term" value="F:zinc ion binding"/>
    <property type="evidence" value="ECO:0007669"/>
    <property type="project" value="UniProtKB-KW"/>
</dbReference>
<comment type="caution">
    <text evidence="19">The sequence shown here is derived from an EMBL/GenBank/DDBJ whole genome shotgun (WGS) entry which is preliminary data.</text>
</comment>
<dbReference type="InterPro" id="IPR050140">
    <property type="entry name" value="SRY-related_HMG-box_TF-like"/>
</dbReference>
<evidence type="ECO:0000256" key="8">
    <source>
        <dbReference type="ARBA" id="ARBA00022860"/>
    </source>
</evidence>
<evidence type="ECO:0000256" key="2">
    <source>
        <dbReference type="ARBA" id="ARBA00005998"/>
    </source>
</evidence>
<keyword evidence="8" id="KW-0112">Calmodulin-binding</keyword>
<feature type="domain" description="HMG box" evidence="17">
    <location>
        <begin position="181"/>
        <end position="249"/>
    </location>
</feature>
<dbReference type="EMBL" id="PZQS01000012">
    <property type="protein sequence ID" value="PVD21059.1"/>
    <property type="molecule type" value="Genomic_DNA"/>
</dbReference>
<dbReference type="GO" id="GO:0001228">
    <property type="term" value="F:DNA-binding transcription activator activity, RNA polymerase II-specific"/>
    <property type="evidence" value="ECO:0007669"/>
    <property type="project" value="TreeGrafter"/>
</dbReference>
<dbReference type="Gene3D" id="1.10.30.10">
    <property type="entry name" value="High mobility group box domain"/>
    <property type="match status" value="1"/>
</dbReference>
<feature type="domain" description="CW-type" evidence="18">
    <location>
        <begin position="299"/>
        <end position="351"/>
    </location>
</feature>
<dbReference type="InterPro" id="IPR009071">
    <property type="entry name" value="HMG_box_dom"/>
</dbReference>
<comment type="similarity">
    <text evidence="2">Belongs to the SRY family.</text>
</comment>
<evidence type="ECO:0000256" key="11">
    <source>
        <dbReference type="ARBA" id="ARBA00023159"/>
    </source>
</evidence>
<dbReference type="GO" id="GO:0030154">
    <property type="term" value="P:cell differentiation"/>
    <property type="evidence" value="ECO:0007669"/>
    <property type="project" value="UniProtKB-KW"/>
</dbReference>
<dbReference type="SUPFAM" id="SSF47095">
    <property type="entry name" value="HMG-box"/>
    <property type="match status" value="1"/>
</dbReference>
<dbReference type="PROSITE" id="PS50118">
    <property type="entry name" value="HMG_BOX_2"/>
    <property type="match status" value="1"/>
</dbReference>
<dbReference type="GO" id="GO:0000978">
    <property type="term" value="F:RNA polymerase II cis-regulatory region sequence-specific DNA binding"/>
    <property type="evidence" value="ECO:0007669"/>
    <property type="project" value="TreeGrafter"/>
</dbReference>
<evidence type="ECO:0000256" key="4">
    <source>
        <dbReference type="ARBA" id="ARBA00022723"/>
    </source>
</evidence>
<protein>
    <recommendedName>
        <fullName evidence="3">Sex-determining region Y protein</fullName>
    </recommendedName>
    <alternativeName>
        <fullName evidence="13">Testis-determining factor</fullName>
    </alternativeName>
</protein>
<keyword evidence="6" id="KW-0221">Differentiation</keyword>
<proteinExistence type="inferred from homology"/>
<evidence type="ECO:0000256" key="16">
    <source>
        <dbReference type="SAM" id="MobiDB-lite"/>
    </source>
</evidence>
<dbReference type="GO" id="GO:0005516">
    <property type="term" value="F:calmodulin binding"/>
    <property type="evidence" value="ECO:0007669"/>
    <property type="project" value="UniProtKB-KW"/>
</dbReference>
<dbReference type="STRING" id="400727.A0A2T7NIQ8"/>
<keyword evidence="4" id="KW-0479">Metal-binding</keyword>
<dbReference type="Gene3D" id="3.30.40.100">
    <property type="match status" value="1"/>
</dbReference>
<dbReference type="InterPro" id="IPR011124">
    <property type="entry name" value="Znf_CW"/>
</dbReference>
<evidence type="ECO:0000259" key="17">
    <source>
        <dbReference type="PROSITE" id="PS50118"/>
    </source>
</evidence>
<organism evidence="19 20">
    <name type="scientific">Pomacea canaliculata</name>
    <name type="common">Golden apple snail</name>
    <dbReference type="NCBI Taxonomy" id="400727"/>
    <lineage>
        <taxon>Eukaryota</taxon>
        <taxon>Metazoa</taxon>
        <taxon>Spiralia</taxon>
        <taxon>Lophotrochozoa</taxon>
        <taxon>Mollusca</taxon>
        <taxon>Gastropoda</taxon>
        <taxon>Caenogastropoda</taxon>
        <taxon>Architaenioglossa</taxon>
        <taxon>Ampullarioidea</taxon>
        <taxon>Ampullariidae</taxon>
        <taxon>Pomacea</taxon>
    </lineage>
</organism>
<evidence type="ECO:0000256" key="3">
    <source>
        <dbReference type="ARBA" id="ARBA00019052"/>
    </source>
</evidence>
<gene>
    <name evidence="19" type="ORF">C0Q70_19225</name>
</gene>
<evidence type="ECO:0000256" key="9">
    <source>
        <dbReference type="ARBA" id="ARBA00022928"/>
    </source>
</evidence>
<dbReference type="AlphaFoldDB" id="A0A2T7NIQ8"/>
<dbReference type="OrthoDB" id="757982at2759"/>
<evidence type="ECO:0000256" key="12">
    <source>
        <dbReference type="ARBA" id="ARBA00023163"/>
    </source>
</evidence>
<dbReference type="Pfam" id="PF00505">
    <property type="entry name" value="HMG_box"/>
    <property type="match status" value="1"/>
</dbReference>
<evidence type="ECO:0000256" key="6">
    <source>
        <dbReference type="ARBA" id="ARBA00022782"/>
    </source>
</evidence>
<accession>A0A2T7NIQ8</accession>
<keyword evidence="5" id="KW-0863">Zinc-finger</keyword>
<reference evidence="19 20" key="1">
    <citation type="submission" date="2018-04" db="EMBL/GenBank/DDBJ databases">
        <title>The genome of golden apple snail Pomacea canaliculata provides insight into stress tolerance and invasive adaptation.</title>
        <authorList>
            <person name="Liu C."/>
            <person name="Liu B."/>
            <person name="Ren Y."/>
            <person name="Zhang Y."/>
            <person name="Wang H."/>
            <person name="Li S."/>
            <person name="Jiang F."/>
            <person name="Yin L."/>
            <person name="Zhang G."/>
            <person name="Qian W."/>
            <person name="Fan W."/>
        </authorList>
    </citation>
    <scope>NUCLEOTIDE SEQUENCE [LARGE SCALE GENOMIC DNA]</scope>
    <source>
        <strain evidence="19">SZHN2017</strain>
        <tissue evidence="19">Muscle</tissue>
    </source>
</reference>
<evidence type="ECO:0000256" key="13">
    <source>
        <dbReference type="ARBA" id="ARBA00032498"/>
    </source>
</evidence>
<keyword evidence="11" id="KW-0010">Activator</keyword>
<dbReference type="GO" id="GO:0007548">
    <property type="term" value="P:sex differentiation"/>
    <property type="evidence" value="ECO:0007669"/>
    <property type="project" value="UniProtKB-KW"/>
</dbReference>
<evidence type="ECO:0000313" key="20">
    <source>
        <dbReference type="Proteomes" id="UP000245119"/>
    </source>
</evidence>
<name>A0A2T7NIQ8_POMCA</name>